<reference evidence="2 3" key="1">
    <citation type="submission" date="2016-10" db="EMBL/GenBank/DDBJ databases">
        <authorList>
            <person name="de Groot N.N."/>
        </authorList>
    </citation>
    <scope>NUCLEOTIDE SEQUENCE [LARGE SCALE GENOMIC DNA]</scope>
    <source>
        <strain evidence="2 3">CGMCC 4.6533</strain>
    </source>
</reference>
<dbReference type="InterPro" id="IPR007048">
    <property type="entry name" value="IraD/Gp25-like"/>
</dbReference>
<protein>
    <recommendedName>
        <fullName evidence="1">IraD/Gp25-like domain-containing protein</fullName>
    </recommendedName>
</protein>
<proteinExistence type="predicted"/>
<evidence type="ECO:0000313" key="2">
    <source>
        <dbReference type="EMBL" id="SDK80834.1"/>
    </source>
</evidence>
<dbReference type="Gene3D" id="3.10.450.40">
    <property type="match status" value="1"/>
</dbReference>
<dbReference type="Pfam" id="PF04965">
    <property type="entry name" value="GPW_gp25"/>
    <property type="match status" value="1"/>
</dbReference>
<dbReference type="RefSeq" id="WP_090941677.1">
    <property type="nucleotide sequence ID" value="NZ_FNDJ01000019.1"/>
</dbReference>
<name>A0A1G9EXF5_9ACTN</name>
<accession>A0A1G9EXF5</accession>
<dbReference type="OrthoDB" id="9802846at2"/>
<dbReference type="AlphaFoldDB" id="A0A1G9EXF5"/>
<evidence type="ECO:0000259" key="1">
    <source>
        <dbReference type="Pfam" id="PF04965"/>
    </source>
</evidence>
<keyword evidence="3" id="KW-1185">Reference proteome</keyword>
<dbReference type="STRING" id="633440.SAMN05421869_11950"/>
<gene>
    <name evidence="2" type="ORF">SAMN05421869_11950</name>
</gene>
<feature type="domain" description="IraD/Gp25-like" evidence="1">
    <location>
        <begin position="25"/>
        <end position="112"/>
    </location>
</feature>
<dbReference type="EMBL" id="FNDJ01000019">
    <property type="protein sequence ID" value="SDK80834.1"/>
    <property type="molecule type" value="Genomic_DNA"/>
</dbReference>
<sequence length="129" mass="14251">MPDFLGVGWAFPPGVTPAGQTATASHEEDVRQAILIILGTDPGERVMRPDFGAGLSAFVFEPVTPVTLAGIEDRVRESLITWEPRIDVESVACLPERSRVDVEIRYRVRATNTLHNLVYPFYLEEGAGR</sequence>
<dbReference type="Proteomes" id="UP000199202">
    <property type="component" value="Unassembled WGS sequence"/>
</dbReference>
<evidence type="ECO:0000313" key="3">
    <source>
        <dbReference type="Proteomes" id="UP000199202"/>
    </source>
</evidence>
<organism evidence="2 3">
    <name type="scientific">Nonomuraea jiangxiensis</name>
    <dbReference type="NCBI Taxonomy" id="633440"/>
    <lineage>
        <taxon>Bacteria</taxon>
        <taxon>Bacillati</taxon>
        <taxon>Actinomycetota</taxon>
        <taxon>Actinomycetes</taxon>
        <taxon>Streptosporangiales</taxon>
        <taxon>Streptosporangiaceae</taxon>
        <taxon>Nonomuraea</taxon>
    </lineage>
</organism>
<dbReference type="SUPFAM" id="SSF160719">
    <property type="entry name" value="gpW/gp25-like"/>
    <property type="match status" value="1"/>
</dbReference>